<dbReference type="PANTHER" id="PTHR38438:SF1">
    <property type="entry name" value="RIBOFLAVIN TRANSPORTER RIBU"/>
    <property type="match status" value="1"/>
</dbReference>
<feature type="transmembrane region" description="Helical" evidence="9">
    <location>
        <begin position="21"/>
        <end position="42"/>
    </location>
</feature>
<accession>A0A833HQQ7</accession>
<gene>
    <name evidence="10" type="ORF">F8153_03060</name>
</gene>
<evidence type="ECO:0000256" key="9">
    <source>
        <dbReference type="SAM" id="Phobius"/>
    </source>
</evidence>
<feature type="transmembrane region" description="Helical" evidence="9">
    <location>
        <begin position="54"/>
        <end position="78"/>
    </location>
</feature>
<evidence type="ECO:0000256" key="1">
    <source>
        <dbReference type="ARBA" id="ARBA00004651"/>
    </source>
</evidence>
<reference evidence="10 11" key="1">
    <citation type="submission" date="2019-10" db="EMBL/GenBank/DDBJ databases">
        <title>Alkaliphilus serpentinus sp. nov. and Alkaliphilus pronyensis sp. nov., two novel anaerobic alkaliphilic species isolated from the serpentinized-hosted hydrothermal field of the Prony Bay (New Caledonia).</title>
        <authorList>
            <person name="Postec A."/>
        </authorList>
    </citation>
    <scope>NUCLEOTIDE SEQUENCE [LARGE SCALE GENOMIC DNA]</scope>
    <source>
        <strain evidence="10 11">LacT</strain>
    </source>
</reference>
<dbReference type="Proteomes" id="UP000465601">
    <property type="component" value="Unassembled WGS sequence"/>
</dbReference>
<feature type="transmembrane region" description="Helical" evidence="9">
    <location>
        <begin position="115"/>
        <end position="139"/>
    </location>
</feature>
<evidence type="ECO:0000313" key="10">
    <source>
        <dbReference type="EMBL" id="KAB3532063.1"/>
    </source>
</evidence>
<evidence type="ECO:0000313" key="11">
    <source>
        <dbReference type="Proteomes" id="UP000465601"/>
    </source>
</evidence>
<proteinExistence type="inferred from homology"/>
<keyword evidence="5 9" id="KW-0812">Transmembrane</keyword>
<comment type="subcellular location">
    <subcellularLocation>
        <location evidence="1">Cell membrane</location>
        <topology evidence="1">Multi-pass membrane protein</topology>
    </subcellularLocation>
</comment>
<dbReference type="GO" id="GO:0032217">
    <property type="term" value="F:riboflavin transmembrane transporter activity"/>
    <property type="evidence" value="ECO:0007669"/>
    <property type="project" value="UniProtKB-UniRule"/>
</dbReference>
<evidence type="ECO:0000256" key="2">
    <source>
        <dbReference type="ARBA" id="ARBA00005540"/>
    </source>
</evidence>
<comment type="function">
    <text evidence="8">Probably a riboflavin-binding protein that interacts with the energy-coupling factor (ECF) ABC-transporter complex.</text>
</comment>
<dbReference type="InterPro" id="IPR025720">
    <property type="entry name" value="RibU"/>
</dbReference>
<keyword evidence="4 8" id="KW-1003">Cell membrane</keyword>
<name>A0A833HQQ7_9FIRM</name>
<dbReference type="GO" id="GO:0005886">
    <property type="term" value="C:plasma membrane"/>
    <property type="evidence" value="ECO:0007669"/>
    <property type="project" value="UniProtKB-SubCell"/>
</dbReference>
<comment type="caution">
    <text evidence="10">The sequence shown here is derived from an EMBL/GenBank/DDBJ whole genome shotgun (WGS) entry which is preliminary data.</text>
</comment>
<dbReference type="RefSeq" id="WP_151864890.1">
    <property type="nucleotide sequence ID" value="NZ_WBZB01000011.1"/>
</dbReference>
<dbReference type="InterPro" id="IPR024529">
    <property type="entry name" value="ECF_trnsprt_substrate-spec"/>
</dbReference>
<keyword evidence="7 8" id="KW-0472">Membrane</keyword>
<dbReference type="EMBL" id="WBZB01000011">
    <property type="protein sequence ID" value="KAB3532063.1"/>
    <property type="molecule type" value="Genomic_DNA"/>
</dbReference>
<dbReference type="PIRSF" id="PIRSF037778">
    <property type="entry name" value="UCP037778_transp_RibU"/>
    <property type="match status" value="1"/>
</dbReference>
<organism evidence="10 11">
    <name type="scientific">Alkaliphilus serpentinus</name>
    <dbReference type="NCBI Taxonomy" id="1482731"/>
    <lineage>
        <taxon>Bacteria</taxon>
        <taxon>Bacillati</taxon>
        <taxon>Bacillota</taxon>
        <taxon>Clostridia</taxon>
        <taxon>Peptostreptococcales</taxon>
        <taxon>Natronincolaceae</taxon>
        <taxon>Alkaliphilus</taxon>
    </lineage>
</organism>
<dbReference type="Pfam" id="PF12822">
    <property type="entry name" value="ECF_trnsprt"/>
    <property type="match status" value="1"/>
</dbReference>
<sequence length="203" mass="21888">MERASSYGFKTKFTTRTMVKVAVLSVLAYMLMMLQFPIPLFPAFLKVDLSDVPALVGGFALGPVAAVAIQLVKVLLFFITRSETGGVGELANFIIGVSYILPATLIYQARKEKKFAIIGGITGTITMAIVGALANIYILIPFYANFMPIDAIVAMGTAVNSNINSISTLALYAITPFNLLKGTIITVVTLLIYKKISPILKNK</sequence>
<keyword evidence="11" id="KW-1185">Reference proteome</keyword>
<feature type="transmembrane region" description="Helical" evidence="9">
    <location>
        <begin position="90"/>
        <end position="109"/>
    </location>
</feature>
<evidence type="ECO:0000256" key="5">
    <source>
        <dbReference type="ARBA" id="ARBA00022692"/>
    </source>
</evidence>
<keyword evidence="6 9" id="KW-1133">Transmembrane helix</keyword>
<dbReference type="PANTHER" id="PTHR38438">
    <property type="entry name" value="RIBOFLAVIN TRANSPORTER RIBU"/>
    <property type="match status" value="1"/>
</dbReference>
<evidence type="ECO:0000256" key="7">
    <source>
        <dbReference type="ARBA" id="ARBA00023136"/>
    </source>
</evidence>
<comment type="similarity">
    <text evidence="2 8">Belongs to the prokaryotic riboflavin transporter (P-RFT) (TC 2.A.87) family.</text>
</comment>
<evidence type="ECO:0000256" key="6">
    <source>
        <dbReference type="ARBA" id="ARBA00022989"/>
    </source>
</evidence>
<dbReference type="AlphaFoldDB" id="A0A833HQQ7"/>
<evidence type="ECO:0000256" key="3">
    <source>
        <dbReference type="ARBA" id="ARBA00022448"/>
    </source>
</evidence>
<dbReference type="Gene3D" id="1.10.1760.20">
    <property type="match status" value="1"/>
</dbReference>
<evidence type="ECO:0000256" key="8">
    <source>
        <dbReference type="PIRNR" id="PIRNR037778"/>
    </source>
</evidence>
<feature type="transmembrane region" description="Helical" evidence="9">
    <location>
        <begin position="169"/>
        <end position="193"/>
    </location>
</feature>
<dbReference type="OrthoDB" id="9809216at2"/>
<keyword evidence="3 8" id="KW-0813">Transport</keyword>
<protein>
    <recommendedName>
        <fullName evidence="8">Riboflavin transporter</fullName>
    </recommendedName>
</protein>
<evidence type="ECO:0000256" key="4">
    <source>
        <dbReference type="ARBA" id="ARBA00022475"/>
    </source>
</evidence>